<reference evidence="2" key="1">
    <citation type="submission" date="2008-12" db="EMBL/GenBank/DDBJ databases">
        <title>Complete sequence of chromosome of Methylobacterium chloromethanicum CM4.</title>
        <authorList>
            <consortium name="US DOE Joint Genome Institute"/>
            <person name="Lucas S."/>
            <person name="Copeland A."/>
            <person name="Lapidus A."/>
            <person name="Glavina del Rio T."/>
            <person name="Dalin E."/>
            <person name="Tice H."/>
            <person name="Bruce D."/>
            <person name="Goodwin L."/>
            <person name="Pitluck S."/>
            <person name="Chertkov O."/>
            <person name="Brettin T."/>
            <person name="Detter J.C."/>
            <person name="Han C."/>
            <person name="Larimer F."/>
            <person name="Land M."/>
            <person name="Hauser L."/>
            <person name="Kyrpides N."/>
            <person name="Mikhailova N."/>
            <person name="Marx C."/>
            <person name="Richardson P."/>
        </authorList>
    </citation>
    <scope>NUCLEOTIDE SEQUENCE [LARGE SCALE GENOMIC DNA]</scope>
    <source>
        <strain evidence="2">CM4 / NCIMB 13688</strain>
    </source>
</reference>
<protein>
    <submittedName>
        <fullName evidence="1">Uncharacterized protein</fullName>
    </submittedName>
</protein>
<dbReference type="AlphaFoldDB" id="B7KZU9"/>
<dbReference type="EMBL" id="CP001298">
    <property type="protein sequence ID" value="ACK84880.1"/>
    <property type="molecule type" value="Genomic_DNA"/>
</dbReference>
<organism evidence="1 2">
    <name type="scientific">Methylorubrum extorquens (strain CM4 / NCIMB 13688)</name>
    <name type="common">Methylobacterium extorquens</name>
    <dbReference type="NCBI Taxonomy" id="440085"/>
    <lineage>
        <taxon>Bacteria</taxon>
        <taxon>Pseudomonadati</taxon>
        <taxon>Pseudomonadota</taxon>
        <taxon>Alphaproteobacteria</taxon>
        <taxon>Hyphomicrobiales</taxon>
        <taxon>Methylobacteriaceae</taxon>
        <taxon>Methylorubrum</taxon>
    </lineage>
</organism>
<dbReference type="HOGENOM" id="CLU_2683640_0_0_5"/>
<reference evidence="1 2" key="2">
    <citation type="journal article" date="2012" name="J. Bacteriol.">
        <title>Complete genome sequences of six strains of the genus Methylobacterium.</title>
        <authorList>
            <person name="Marx C.J."/>
            <person name="Bringel F."/>
            <person name="Chistoserdova L."/>
            <person name="Moulin L."/>
            <person name="Farhan Ul Haque M."/>
            <person name="Fleischman D.E."/>
            <person name="Gruffaz C."/>
            <person name="Jourand P."/>
            <person name="Knief C."/>
            <person name="Lee M.C."/>
            <person name="Muller E.E."/>
            <person name="Nadalig T."/>
            <person name="Peyraud R."/>
            <person name="Roselli S."/>
            <person name="Russ L."/>
            <person name="Goodwin L.A."/>
            <person name="Ivanova N."/>
            <person name="Kyrpides N."/>
            <person name="Lajus A."/>
            <person name="Land M.L."/>
            <person name="Medigue C."/>
            <person name="Mikhailova N."/>
            <person name="Nolan M."/>
            <person name="Woyke T."/>
            <person name="Stolyar S."/>
            <person name="Vorholt J.A."/>
            <person name="Vuilleumier S."/>
        </authorList>
    </citation>
    <scope>NUCLEOTIDE SEQUENCE [LARGE SCALE GENOMIC DNA]</scope>
    <source>
        <strain evidence="2">CM4 / NCIMB 13688</strain>
    </source>
</reference>
<dbReference type="Proteomes" id="UP000002385">
    <property type="component" value="Chromosome"/>
</dbReference>
<proteinExistence type="predicted"/>
<evidence type="ECO:0000313" key="2">
    <source>
        <dbReference type="Proteomes" id="UP000002385"/>
    </source>
</evidence>
<name>B7KZU9_METC4</name>
<accession>B7KZU9</accession>
<sequence>MRQDAPPNAQLPAPRSSPVEDIARAYLVTAQGDAEAALHAAISDALADICEAERRTRRQDRLISRGYVRAALHETVR</sequence>
<evidence type="ECO:0000313" key="1">
    <source>
        <dbReference type="EMBL" id="ACK84880.1"/>
    </source>
</evidence>
<gene>
    <name evidence="1" type="ordered locus">Mchl_4081</name>
</gene>
<dbReference type="KEGG" id="mch:Mchl_4081"/>